<evidence type="ECO:0000313" key="2">
    <source>
        <dbReference type="Proteomes" id="UP000225277"/>
    </source>
</evidence>
<evidence type="ECO:0000313" key="1">
    <source>
        <dbReference type="EMBL" id="CZT21444.1"/>
    </source>
</evidence>
<dbReference type="AlphaFoldDB" id="A0A2D3VF19"/>
<reference evidence="1 2" key="1">
    <citation type="submission" date="2016-03" db="EMBL/GenBank/DDBJ databases">
        <authorList>
            <person name="Ploux O."/>
        </authorList>
    </citation>
    <scope>NUCLEOTIDE SEQUENCE [LARGE SCALE GENOMIC DNA]</scope>
    <source>
        <strain evidence="1 2">URUG2</strain>
    </source>
</reference>
<name>A0A2D3VF19_9PEZI</name>
<gene>
    <name evidence="1" type="ORF">RCC_07307</name>
</gene>
<dbReference type="RefSeq" id="XP_023628333.1">
    <property type="nucleotide sequence ID" value="XM_023772565.1"/>
</dbReference>
<accession>A0A2D3VF19</accession>
<organism evidence="1 2">
    <name type="scientific">Ramularia collo-cygni</name>
    <dbReference type="NCBI Taxonomy" id="112498"/>
    <lineage>
        <taxon>Eukaryota</taxon>
        <taxon>Fungi</taxon>
        <taxon>Dikarya</taxon>
        <taxon>Ascomycota</taxon>
        <taxon>Pezizomycotina</taxon>
        <taxon>Dothideomycetes</taxon>
        <taxon>Dothideomycetidae</taxon>
        <taxon>Mycosphaerellales</taxon>
        <taxon>Mycosphaerellaceae</taxon>
        <taxon>Ramularia</taxon>
    </lineage>
</organism>
<dbReference type="GeneID" id="35602426"/>
<dbReference type="Proteomes" id="UP000225277">
    <property type="component" value="Unassembled WGS sequence"/>
</dbReference>
<keyword evidence="2" id="KW-1185">Reference proteome</keyword>
<protein>
    <submittedName>
        <fullName evidence="1">Uncharacterized protein</fullName>
    </submittedName>
</protein>
<sequence length="103" mass="10655">MLVAAELADRDDVSKDFIAADSTALDELVAGRIADATAFNMLAAVVLTDATSLDELVAAGTDNPSKDFTGILTLEVAAAALVMLVNEYLKVSLSEPLATTTPL</sequence>
<dbReference type="EMBL" id="FJUY01000011">
    <property type="protein sequence ID" value="CZT21444.1"/>
    <property type="molecule type" value="Genomic_DNA"/>
</dbReference>
<proteinExistence type="predicted"/>